<feature type="compositionally biased region" description="Basic residues" evidence="1">
    <location>
        <begin position="381"/>
        <end position="390"/>
    </location>
</feature>
<reference evidence="4" key="1">
    <citation type="submission" date="2022-11" db="UniProtKB">
        <authorList>
            <consortium name="WormBaseParasite"/>
        </authorList>
    </citation>
    <scope>IDENTIFICATION</scope>
</reference>
<dbReference type="InterPro" id="IPR032843">
    <property type="entry name" value="Jiv"/>
</dbReference>
<dbReference type="InterPro" id="IPR052317">
    <property type="entry name" value="Viral_replicn-host_int_reg"/>
</dbReference>
<feature type="compositionally biased region" description="Polar residues" evidence="1">
    <location>
        <begin position="188"/>
        <end position="198"/>
    </location>
</feature>
<dbReference type="AlphaFoldDB" id="A0A914WVY6"/>
<feature type="compositionally biased region" description="Polar residues" evidence="1">
    <location>
        <begin position="19"/>
        <end position="37"/>
    </location>
</feature>
<keyword evidence="3" id="KW-1185">Reference proteome</keyword>
<evidence type="ECO:0000313" key="3">
    <source>
        <dbReference type="Proteomes" id="UP000887566"/>
    </source>
</evidence>
<evidence type="ECO:0000256" key="1">
    <source>
        <dbReference type="SAM" id="MobiDB-lite"/>
    </source>
</evidence>
<dbReference type="Gene3D" id="1.10.287.110">
    <property type="entry name" value="DnaJ domain"/>
    <property type="match status" value="1"/>
</dbReference>
<accession>A0A914WVY6</accession>
<dbReference type="Proteomes" id="UP000887566">
    <property type="component" value="Unplaced"/>
</dbReference>
<organism evidence="3 4">
    <name type="scientific">Plectus sambesii</name>
    <dbReference type="NCBI Taxonomy" id="2011161"/>
    <lineage>
        <taxon>Eukaryota</taxon>
        <taxon>Metazoa</taxon>
        <taxon>Ecdysozoa</taxon>
        <taxon>Nematoda</taxon>
        <taxon>Chromadorea</taxon>
        <taxon>Plectida</taxon>
        <taxon>Plectina</taxon>
        <taxon>Plectoidea</taxon>
        <taxon>Plectidae</taxon>
        <taxon>Plectus</taxon>
    </lineage>
</organism>
<dbReference type="CDD" id="cd06257">
    <property type="entry name" value="DnaJ"/>
    <property type="match status" value="1"/>
</dbReference>
<protein>
    <submittedName>
        <fullName evidence="4">J domain-containing protein</fullName>
    </submittedName>
</protein>
<dbReference type="WBParaSite" id="PSAMB.scaffold5611size11294.g26952.t1">
    <property type="protein sequence ID" value="PSAMB.scaffold5611size11294.g26952.t1"/>
    <property type="gene ID" value="PSAMB.scaffold5611size11294.g26952"/>
</dbReference>
<feature type="compositionally biased region" description="Polar residues" evidence="1">
    <location>
        <begin position="253"/>
        <end position="262"/>
    </location>
</feature>
<feature type="compositionally biased region" description="Basic and acidic residues" evidence="1">
    <location>
        <begin position="226"/>
        <end position="240"/>
    </location>
</feature>
<dbReference type="SMART" id="SM00271">
    <property type="entry name" value="DnaJ"/>
    <property type="match status" value="1"/>
</dbReference>
<dbReference type="PROSITE" id="PS50076">
    <property type="entry name" value="DNAJ_2"/>
    <property type="match status" value="1"/>
</dbReference>
<dbReference type="PRINTS" id="PR00625">
    <property type="entry name" value="JDOMAIN"/>
</dbReference>
<feature type="region of interest" description="Disordered" evidence="1">
    <location>
        <begin position="370"/>
        <end position="405"/>
    </location>
</feature>
<dbReference type="Pfam" id="PF00226">
    <property type="entry name" value="DnaJ"/>
    <property type="match status" value="1"/>
</dbReference>
<dbReference type="Pfam" id="PF14901">
    <property type="entry name" value="Jiv90"/>
    <property type="match status" value="1"/>
</dbReference>
<feature type="region of interest" description="Disordered" evidence="1">
    <location>
        <begin position="1"/>
        <end position="65"/>
    </location>
</feature>
<dbReference type="InterPro" id="IPR036869">
    <property type="entry name" value="J_dom_sf"/>
</dbReference>
<evidence type="ECO:0000313" key="4">
    <source>
        <dbReference type="WBParaSite" id="PSAMB.scaffold5611size11294.g26952.t1"/>
    </source>
</evidence>
<proteinExistence type="predicted"/>
<feature type="domain" description="J" evidence="2">
    <location>
        <begin position="527"/>
        <end position="591"/>
    </location>
</feature>
<feature type="compositionally biased region" description="Low complexity" evidence="1">
    <location>
        <begin position="205"/>
        <end position="216"/>
    </location>
</feature>
<evidence type="ECO:0000259" key="2">
    <source>
        <dbReference type="PROSITE" id="PS50076"/>
    </source>
</evidence>
<dbReference type="PANTHER" id="PTHR44665">
    <property type="entry name" value="DNAJ HOMOLOG SUBFAMILY C MEMBER 14"/>
    <property type="match status" value="1"/>
</dbReference>
<name>A0A914WVY6_9BILA</name>
<feature type="region of interest" description="Disordered" evidence="1">
    <location>
        <begin position="149"/>
        <end position="322"/>
    </location>
</feature>
<dbReference type="SUPFAM" id="SSF46565">
    <property type="entry name" value="Chaperone J-domain"/>
    <property type="match status" value="1"/>
</dbReference>
<dbReference type="InterPro" id="IPR001623">
    <property type="entry name" value="DnaJ_domain"/>
</dbReference>
<dbReference type="PANTHER" id="PTHR44665:SF1">
    <property type="entry name" value="DNAJ HOMOLOG SUBFAMILY C MEMBER 14"/>
    <property type="match status" value="1"/>
</dbReference>
<sequence length="749" mass="84042">MDDHERHYIGDLLADDDVFQTTQSNGSSAGQVPTSSVLAGAGSVGPSPDRSFWPEPPPPYSPSAPQWAALKQPGVYRGQADHYANVNDPNVFRHCPPNPMAFYNEAPLPMHMNSTKAPGSAPMLPSEQTKTAFRWDSVYTPFGPVHASPARGMGSPPMAAKTHAPVEHASSMPASRPLATKSYRDVASNRSAASSKTPSVLVAVSPSTGKKTTSSTNQRHSSSTESDSKVDNVRSLEDFAAKGSSVDGKNLSKKNVTTNTPGEFQKITRKKGKEKGSGQQSAPLVAPLPPPPQPLSQQMSQEKKAKARVDPPAPSPDNRPAVRRFELLAADSSPMPRATGDYYGERLNNEEEDHFHGSSHARKNATYINNDLASDDDSRLRKQPLIKKVKRDGSDQAQERRRRPKKRDGTVWDWIGFVLVTALGFLQRGGRWLLDLITDIVAQLSDITVYICRASCSKVTTGFLRAWHQTIEKLRNCVLSFRQRNWWSLPWRRGRINSSQFGLSENIPLPTTGDEAMQRLLKCRGQDAYSILGLRADCSDDDIKRYYKRQAVLVHPDKNQSYGADEAFKILARAFEFLGTPDQRQKYNLDHLRKDPIVQKEMEELWEQLRQKMNEAMNTMHCDCGKKHRRFLVDLRPLEARYCRKCKERHPARDNDIWAESRWWGCLWYYYACMDGAVYDITEWAGCPKNRLKHMKANSHTVQYRLISAKTASQMSSNLGRPQTRAPSSEAEIEDLLSCYLDAGRRRTA</sequence>